<proteinExistence type="inferred from homology"/>
<keyword evidence="5" id="KW-1185">Reference proteome</keyword>
<keyword evidence="2" id="KW-0479">Metal-binding</keyword>
<dbReference type="Pfam" id="PF01557">
    <property type="entry name" value="FAA_hydrolase"/>
    <property type="match status" value="1"/>
</dbReference>
<dbReference type="STRING" id="94208.A0A2S4KLC3"/>
<name>A0A2S4KLC3_9HYPO</name>
<protein>
    <submittedName>
        <fullName evidence="4">Fumarylacetoacetate hydrolase domain-containing protein</fullName>
    </submittedName>
</protein>
<keyword evidence="4" id="KW-0378">Hydrolase</keyword>
<sequence>MKHTADYPSVFIKPATSLAGFDEDVPIPKIAQDGTLDHEDELAIVIGKAGKDIPKEPALEFIDGYCVSNDVAARGWQRDPAKAGVVPMRCFSKGLTSLRLWDRCWQLPR</sequence>
<feature type="domain" description="Fumarylacetoacetase-like C-terminal" evidence="3">
    <location>
        <begin position="4"/>
        <end position="91"/>
    </location>
</feature>
<dbReference type="SUPFAM" id="SSF56529">
    <property type="entry name" value="FAH"/>
    <property type="match status" value="1"/>
</dbReference>
<dbReference type="AlphaFoldDB" id="A0A2S4KLC3"/>
<gene>
    <name evidence="4" type="ORF">TPAR_08790</name>
</gene>
<dbReference type="Proteomes" id="UP000237481">
    <property type="component" value="Unassembled WGS sequence"/>
</dbReference>
<evidence type="ECO:0000313" key="5">
    <source>
        <dbReference type="Proteomes" id="UP000237481"/>
    </source>
</evidence>
<dbReference type="GO" id="GO:0016787">
    <property type="term" value="F:hydrolase activity"/>
    <property type="evidence" value="ECO:0007669"/>
    <property type="project" value="UniProtKB-KW"/>
</dbReference>
<dbReference type="PANTHER" id="PTHR11820:SF100">
    <property type="entry name" value="FUMARYLACETOACETATE HYDROLASE FAMILY PROTEIN (AFU_ORTHOLOGUE AFUA_4G01490)"/>
    <property type="match status" value="1"/>
</dbReference>
<reference evidence="4 5" key="1">
    <citation type="submission" date="2018-01" db="EMBL/GenBank/DDBJ databases">
        <title>Harnessing the power of phylogenomics to disentangle the directionality and signatures of interkingdom host jumping in the parasitic fungal genus Tolypocladium.</title>
        <authorList>
            <person name="Quandt C.A."/>
            <person name="Patterson W."/>
            <person name="Spatafora J.W."/>
        </authorList>
    </citation>
    <scope>NUCLEOTIDE SEQUENCE [LARGE SCALE GENOMIC DNA]</scope>
    <source>
        <strain evidence="4 5">NRBC 100945</strain>
    </source>
</reference>
<dbReference type="OrthoDB" id="411064at2759"/>
<accession>A0A2S4KLC3</accession>
<evidence type="ECO:0000259" key="3">
    <source>
        <dbReference type="Pfam" id="PF01557"/>
    </source>
</evidence>
<comment type="similarity">
    <text evidence="1">Belongs to the FAH family.</text>
</comment>
<evidence type="ECO:0000256" key="2">
    <source>
        <dbReference type="ARBA" id="ARBA00022723"/>
    </source>
</evidence>
<dbReference type="InterPro" id="IPR011234">
    <property type="entry name" value="Fumarylacetoacetase-like_C"/>
</dbReference>
<evidence type="ECO:0000256" key="1">
    <source>
        <dbReference type="ARBA" id="ARBA00010211"/>
    </source>
</evidence>
<dbReference type="EMBL" id="PKSG01001110">
    <property type="protein sequence ID" value="POR30988.1"/>
    <property type="molecule type" value="Genomic_DNA"/>
</dbReference>
<dbReference type="InterPro" id="IPR036663">
    <property type="entry name" value="Fumarylacetoacetase_C_sf"/>
</dbReference>
<organism evidence="4 5">
    <name type="scientific">Tolypocladium paradoxum</name>
    <dbReference type="NCBI Taxonomy" id="94208"/>
    <lineage>
        <taxon>Eukaryota</taxon>
        <taxon>Fungi</taxon>
        <taxon>Dikarya</taxon>
        <taxon>Ascomycota</taxon>
        <taxon>Pezizomycotina</taxon>
        <taxon>Sordariomycetes</taxon>
        <taxon>Hypocreomycetidae</taxon>
        <taxon>Hypocreales</taxon>
        <taxon>Ophiocordycipitaceae</taxon>
        <taxon>Tolypocladium</taxon>
    </lineage>
</organism>
<evidence type="ECO:0000313" key="4">
    <source>
        <dbReference type="EMBL" id="POR30988.1"/>
    </source>
</evidence>
<dbReference type="Gene3D" id="3.90.850.10">
    <property type="entry name" value="Fumarylacetoacetase-like, C-terminal domain"/>
    <property type="match status" value="1"/>
</dbReference>
<comment type="caution">
    <text evidence="4">The sequence shown here is derived from an EMBL/GenBank/DDBJ whole genome shotgun (WGS) entry which is preliminary data.</text>
</comment>
<dbReference type="GO" id="GO:0046872">
    <property type="term" value="F:metal ion binding"/>
    <property type="evidence" value="ECO:0007669"/>
    <property type="project" value="UniProtKB-KW"/>
</dbReference>
<dbReference type="PANTHER" id="PTHR11820">
    <property type="entry name" value="ACYLPYRUVASE"/>
    <property type="match status" value="1"/>
</dbReference>